<reference evidence="2 3" key="1">
    <citation type="submission" date="2020-04" db="EMBL/GenBank/DDBJ databases">
        <authorList>
            <person name="Alioto T."/>
            <person name="Alioto T."/>
            <person name="Gomez Garrido J."/>
        </authorList>
    </citation>
    <scope>NUCLEOTIDE SEQUENCE [LARGE SCALE GENOMIC DNA]</scope>
</reference>
<keyword evidence="3" id="KW-1185">Reference proteome</keyword>
<keyword evidence="1" id="KW-0812">Transmembrane</keyword>
<dbReference type="AlphaFoldDB" id="A0A8S1CK35"/>
<keyword evidence="1" id="KW-0472">Membrane</keyword>
<dbReference type="Proteomes" id="UP000494165">
    <property type="component" value="Unassembled WGS sequence"/>
</dbReference>
<sequence>MNQIVRYYELTHFPGCLRCGQTAANPACLPKGRPRCQSCLRLAVVYFIGAICLTTAWRKPAPMTGRMVGGGDDFYRHLLQGLRNPDDPFQKPIKDEEKEQWVCNKGYDLVDRGDDICCYKFDSYEGRCCTKVDARNCFHVAHVSHHIN</sequence>
<evidence type="ECO:0000313" key="3">
    <source>
        <dbReference type="Proteomes" id="UP000494165"/>
    </source>
</evidence>
<gene>
    <name evidence="2" type="ORF">CLODIP_2_CD07255</name>
</gene>
<evidence type="ECO:0000256" key="1">
    <source>
        <dbReference type="SAM" id="Phobius"/>
    </source>
</evidence>
<comment type="caution">
    <text evidence="2">The sequence shown here is derived from an EMBL/GenBank/DDBJ whole genome shotgun (WGS) entry which is preliminary data.</text>
</comment>
<keyword evidence="1" id="KW-1133">Transmembrane helix</keyword>
<name>A0A8S1CK35_9INSE</name>
<organism evidence="2 3">
    <name type="scientific">Cloeon dipterum</name>
    <dbReference type="NCBI Taxonomy" id="197152"/>
    <lineage>
        <taxon>Eukaryota</taxon>
        <taxon>Metazoa</taxon>
        <taxon>Ecdysozoa</taxon>
        <taxon>Arthropoda</taxon>
        <taxon>Hexapoda</taxon>
        <taxon>Insecta</taxon>
        <taxon>Pterygota</taxon>
        <taxon>Palaeoptera</taxon>
        <taxon>Ephemeroptera</taxon>
        <taxon>Pisciforma</taxon>
        <taxon>Baetidae</taxon>
        <taxon>Cloeon</taxon>
    </lineage>
</organism>
<evidence type="ECO:0000313" key="2">
    <source>
        <dbReference type="EMBL" id="CAB3368641.1"/>
    </source>
</evidence>
<protein>
    <submittedName>
        <fullName evidence="2">Uncharacterized protein</fullName>
    </submittedName>
</protein>
<proteinExistence type="predicted"/>
<feature type="transmembrane region" description="Helical" evidence="1">
    <location>
        <begin position="39"/>
        <end position="57"/>
    </location>
</feature>
<accession>A0A8S1CK35</accession>
<dbReference type="EMBL" id="CADEPI010000038">
    <property type="protein sequence ID" value="CAB3368641.1"/>
    <property type="molecule type" value="Genomic_DNA"/>
</dbReference>